<feature type="compositionally biased region" description="Polar residues" evidence="1">
    <location>
        <begin position="40"/>
        <end position="54"/>
    </location>
</feature>
<sequence length="141" mass="16026">MVKTMVRNPDHLQEVHGGEDSHLQPMEDSMPKQGPKSMFACQNQQDYSNPSNAELTPAREKELATDTPKPLQLFSLPSEPRKAQYQPELGLDNSALQLMYIADNVYAIISFLEKDRALSDSKHNGIDGIAYQWMHMKRHCL</sequence>
<evidence type="ECO:0000313" key="3">
    <source>
        <dbReference type="Proteomes" id="UP001145742"/>
    </source>
</evidence>
<evidence type="ECO:0000256" key="1">
    <source>
        <dbReference type="SAM" id="MobiDB-lite"/>
    </source>
</evidence>
<dbReference type="Proteomes" id="UP001145742">
    <property type="component" value="Unassembled WGS sequence"/>
</dbReference>
<dbReference type="EMBL" id="WHWB01033697">
    <property type="protein sequence ID" value="KAJ7418119.1"/>
    <property type="molecule type" value="Genomic_DNA"/>
</dbReference>
<gene>
    <name evidence="2" type="ORF">WISP_60855</name>
</gene>
<name>A0ABQ9DGS1_9PASS</name>
<evidence type="ECO:0000313" key="2">
    <source>
        <dbReference type="EMBL" id="KAJ7418119.1"/>
    </source>
</evidence>
<feature type="region of interest" description="Disordered" evidence="1">
    <location>
        <begin position="1"/>
        <end position="79"/>
    </location>
</feature>
<proteinExistence type="predicted"/>
<organism evidence="2 3">
    <name type="scientific">Willisornis vidua</name>
    <name type="common">Xingu scale-backed antbird</name>
    <dbReference type="NCBI Taxonomy" id="1566151"/>
    <lineage>
        <taxon>Eukaryota</taxon>
        <taxon>Metazoa</taxon>
        <taxon>Chordata</taxon>
        <taxon>Craniata</taxon>
        <taxon>Vertebrata</taxon>
        <taxon>Euteleostomi</taxon>
        <taxon>Archelosauria</taxon>
        <taxon>Archosauria</taxon>
        <taxon>Dinosauria</taxon>
        <taxon>Saurischia</taxon>
        <taxon>Theropoda</taxon>
        <taxon>Coelurosauria</taxon>
        <taxon>Aves</taxon>
        <taxon>Neognathae</taxon>
        <taxon>Neoaves</taxon>
        <taxon>Telluraves</taxon>
        <taxon>Australaves</taxon>
        <taxon>Passeriformes</taxon>
        <taxon>Thamnophilidae</taxon>
        <taxon>Willisornis</taxon>
    </lineage>
</organism>
<reference evidence="2" key="1">
    <citation type="submission" date="2019-10" db="EMBL/GenBank/DDBJ databases">
        <authorList>
            <person name="Soares A.E.R."/>
            <person name="Aleixo A."/>
            <person name="Schneider P."/>
            <person name="Miyaki C.Y."/>
            <person name="Schneider M.P."/>
            <person name="Mello C."/>
            <person name="Vasconcelos A.T.R."/>
        </authorList>
    </citation>
    <scope>NUCLEOTIDE SEQUENCE</scope>
    <source>
        <tissue evidence="2">Muscle</tissue>
    </source>
</reference>
<keyword evidence="3" id="KW-1185">Reference proteome</keyword>
<protein>
    <submittedName>
        <fullName evidence="2">Uncharacterized protein</fullName>
    </submittedName>
</protein>
<accession>A0ABQ9DGS1</accession>
<comment type="caution">
    <text evidence="2">The sequence shown here is derived from an EMBL/GenBank/DDBJ whole genome shotgun (WGS) entry which is preliminary data.</text>
</comment>
<feature type="compositionally biased region" description="Basic and acidic residues" evidence="1">
    <location>
        <begin position="8"/>
        <end position="22"/>
    </location>
</feature>